<sequence>MGGRGKSLIAGGLFLVAAVAAWSLVVAVAEEEAPVDPAELLEGVALTGFRRVAVVHQTLSADLVSYGVYVGPRSESGPRARLSDGSEPREGATVPDEWQGLLEGVANSNLGNRCTTDVLRFLPDRLPEANLTRWGVEETDVADARAGRSDIAYVRIACSREQR</sequence>
<dbReference type="AlphaFoldDB" id="A0A918EEY2"/>
<keyword evidence="3" id="KW-1185">Reference proteome</keyword>
<evidence type="ECO:0000256" key="1">
    <source>
        <dbReference type="SAM" id="MobiDB-lite"/>
    </source>
</evidence>
<dbReference type="RefSeq" id="WP_189225507.1">
    <property type="nucleotide sequence ID" value="NZ_BMRG01000010.1"/>
</dbReference>
<evidence type="ECO:0000313" key="3">
    <source>
        <dbReference type="Proteomes" id="UP000639606"/>
    </source>
</evidence>
<proteinExistence type="predicted"/>
<feature type="compositionally biased region" description="Basic and acidic residues" evidence="1">
    <location>
        <begin position="76"/>
        <end position="90"/>
    </location>
</feature>
<organism evidence="2 3">
    <name type="scientific">Saccharothrix coeruleofusca</name>
    <dbReference type="NCBI Taxonomy" id="33919"/>
    <lineage>
        <taxon>Bacteria</taxon>
        <taxon>Bacillati</taxon>
        <taxon>Actinomycetota</taxon>
        <taxon>Actinomycetes</taxon>
        <taxon>Pseudonocardiales</taxon>
        <taxon>Pseudonocardiaceae</taxon>
        <taxon>Saccharothrix</taxon>
    </lineage>
</organism>
<gene>
    <name evidence="2" type="ORF">GCM10010185_47620</name>
</gene>
<dbReference type="EMBL" id="BMRG01000010">
    <property type="protein sequence ID" value="GGP69082.1"/>
    <property type="molecule type" value="Genomic_DNA"/>
</dbReference>
<reference evidence="2" key="2">
    <citation type="submission" date="2020-09" db="EMBL/GenBank/DDBJ databases">
        <authorList>
            <person name="Sun Q."/>
            <person name="Ohkuma M."/>
        </authorList>
    </citation>
    <scope>NUCLEOTIDE SEQUENCE</scope>
    <source>
        <strain evidence="2">JCM 3313</strain>
    </source>
</reference>
<comment type="caution">
    <text evidence="2">The sequence shown here is derived from an EMBL/GenBank/DDBJ whole genome shotgun (WGS) entry which is preliminary data.</text>
</comment>
<accession>A0A918EEY2</accession>
<dbReference type="Proteomes" id="UP000639606">
    <property type="component" value="Unassembled WGS sequence"/>
</dbReference>
<name>A0A918EEY2_9PSEU</name>
<evidence type="ECO:0000313" key="2">
    <source>
        <dbReference type="EMBL" id="GGP69082.1"/>
    </source>
</evidence>
<protein>
    <submittedName>
        <fullName evidence="2">Uncharacterized protein</fullName>
    </submittedName>
</protein>
<reference evidence="2" key="1">
    <citation type="journal article" date="2014" name="Int. J. Syst. Evol. Microbiol.">
        <title>Complete genome sequence of Corynebacterium casei LMG S-19264T (=DSM 44701T), isolated from a smear-ripened cheese.</title>
        <authorList>
            <consortium name="US DOE Joint Genome Institute (JGI-PGF)"/>
            <person name="Walter F."/>
            <person name="Albersmeier A."/>
            <person name="Kalinowski J."/>
            <person name="Ruckert C."/>
        </authorList>
    </citation>
    <scope>NUCLEOTIDE SEQUENCE</scope>
    <source>
        <strain evidence="2">JCM 3313</strain>
    </source>
</reference>
<feature type="region of interest" description="Disordered" evidence="1">
    <location>
        <begin position="74"/>
        <end position="94"/>
    </location>
</feature>